<protein>
    <submittedName>
        <fullName evidence="2">GM10292</fullName>
    </submittedName>
</protein>
<proteinExistence type="predicted"/>
<sequence>MAARQVEVKSLLMSCVRVVRCWWWWLIAPALTSCSSSETLLQTVAPAHGNSTRKRDARRERATSSGEDPKNVLLDPSQYTENNFEGPRLKNL</sequence>
<reference evidence="2 3" key="1">
    <citation type="journal article" date="2007" name="Nature">
        <title>Evolution of genes and genomes on the Drosophila phylogeny.</title>
        <authorList>
            <consortium name="Drosophila 12 Genomes Consortium"/>
            <person name="Clark A.G."/>
            <person name="Eisen M.B."/>
            <person name="Smith D.R."/>
            <person name="Bergman C.M."/>
            <person name="Oliver B."/>
            <person name="Markow T.A."/>
            <person name="Kaufman T.C."/>
            <person name="Kellis M."/>
            <person name="Gelbart W."/>
            <person name="Iyer V.N."/>
            <person name="Pollard D.A."/>
            <person name="Sackton T.B."/>
            <person name="Larracuente A.M."/>
            <person name="Singh N.D."/>
            <person name="Abad J.P."/>
            <person name="Abt D.N."/>
            <person name="Adryan B."/>
            <person name="Aguade M."/>
            <person name="Akashi H."/>
            <person name="Anderson W.W."/>
            <person name="Aquadro C.F."/>
            <person name="Ardell D.H."/>
            <person name="Arguello R."/>
            <person name="Artieri C.G."/>
            <person name="Barbash D.A."/>
            <person name="Barker D."/>
            <person name="Barsanti P."/>
            <person name="Batterham P."/>
            <person name="Batzoglou S."/>
            <person name="Begun D."/>
            <person name="Bhutkar A."/>
            <person name="Blanco E."/>
            <person name="Bosak S.A."/>
            <person name="Bradley R.K."/>
            <person name="Brand A.D."/>
            <person name="Brent M.R."/>
            <person name="Brooks A.N."/>
            <person name="Brown R.H."/>
            <person name="Butlin R.K."/>
            <person name="Caggese C."/>
            <person name="Calvi B.R."/>
            <person name="Bernardo de Carvalho A."/>
            <person name="Caspi A."/>
            <person name="Castrezana S."/>
            <person name="Celniker S.E."/>
            <person name="Chang J.L."/>
            <person name="Chapple C."/>
            <person name="Chatterji S."/>
            <person name="Chinwalla A."/>
            <person name="Civetta A."/>
            <person name="Clifton S.W."/>
            <person name="Comeron J.M."/>
            <person name="Costello J.C."/>
            <person name="Coyne J.A."/>
            <person name="Daub J."/>
            <person name="David R.G."/>
            <person name="Delcher A.L."/>
            <person name="Delehaunty K."/>
            <person name="Do C.B."/>
            <person name="Ebling H."/>
            <person name="Edwards K."/>
            <person name="Eickbush T."/>
            <person name="Evans J.D."/>
            <person name="Filipski A."/>
            <person name="Findeiss S."/>
            <person name="Freyhult E."/>
            <person name="Fulton L."/>
            <person name="Fulton R."/>
            <person name="Garcia A.C."/>
            <person name="Gardiner A."/>
            <person name="Garfield D.A."/>
            <person name="Garvin B.E."/>
            <person name="Gibson G."/>
            <person name="Gilbert D."/>
            <person name="Gnerre S."/>
            <person name="Godfrey J."/>
            <person name="Good R."/>
            <person name="Gotea V."/>
            <person name="Gravely B."/>
            <person name="Greenberg A.J."/>
            <person name="Griffiths-Jones S."/>
            <person name="Gross S."/>
            <person name="Guigo R."/>
            <person name="Gustafson E.A."/>
            <person name="Haerty W."/>
            <person name="Hahn M.W."/>
            <person name="Halligan D.L."/>
            <person name="Halpern A.L."/>
            <person name="Halter G.M."/>
            <person name="Han M.V."/>
            <person name="Heger A."/>
            <person name="Hillier L."/>
            <person name="Hinrichs A.S."/>
            <person name="Holmes I."/>
            <person name="Hoskins R.A."/>
            <person name="Hubisz M.J."/>
            <person name="Hultmark D."/>
            <person name="Huntley M.A."/>
            <person name="Jaffe D.B."/>
            <person name="Jagadeeshan S."/>
            <person name="Jeck W.R."/>
            <person name="Johnson J."/>
            <person name="Jones C.D."/>
            <person name="Jordan W.C."/>
            <person name="Karpen G.H."/>
            <person name="Kataoka E."/>
            <person name="Keightley P.D."/>
            <person name="Kheradpour P."/>
            <person name="Kirkness E.F."/>
            <person name="Koerich L.B."/>
            <person name="Kristiansen K."/>
            <person name="Kudrna D."/>
            <person name="Kulathinal R.J."/>
            <person name="Kumar S."/>
            <person name="Kwok R."/>
            <person name="Lander E."/>
            <person name="Langley C.H."/>
            <person name="Lapoint R."/>
            <person name="Lazzaro B.P."/>
            <person name="Lee S.J."/>
            <person name="Levesque L."/>
            <person name="Li R."/>
            <person name="Lin C.F."/>
            <person name="Lin M.F."/>
            <person name="Lindblad-Toh K."/>
            <person name="Llopart A."/>
            <person name="Long M."/>
            <person name="Low L."/>
            <person name="Lozovsky E."/>
            <person name="Lu J."/>
            <person name="Luo M."/>
            <person name="Machado C.A."/>
            <person name="Makalowski W."/>
            <person name="Marzo M."/>
            <person name="Matsuda M."/>
            <person name="Matzkin L."/>
            <person name="McAllister B."/>
            <person name="McBride C.S."/>
            <person name="McKernan B."/>
            <person name="McKernan K."/>
            <person name="Mendez-Lago M."/>
            <person name="Minx P."/>
            <person name="Mollenhauer M.U."/>
            <person name="Montooth K."/>
            <person name="Mount S.M."/>
            <person name="Mu X."/>
            <person name="Myers E."/>
            <person name="Negre B."/>
            <person name="Newfeld S."/>
            <person name="Nielsen R."/>
            <person name="Noor M.A."/>
            <person name="O'Grady P."/>
            <person name="Pachter L."/>
            <person name="Papaceit M."/>
            <person name="Parisi M.J."/>
            <person name="Parisi M."/>
            <person name="Parts L."/>
            <person name="Pedersen J.S."/>
            <person name="Pesole G."/>
            <person name="Phillippy A.M."/>
            <person name="Ponting C.P."/>
            <person name="Pop M."/>
            <person name="Porcelli D."/>
            <person name="Powell J.R."/>
            <person name="Prohaska S."/>
            <person name="Pruitt K."/>
            <person name="Puig M."/>
            <person name="Quesneville H."/>
            <person name="Ram K.R."/>
            <person name="Rand D."/>
            <person name="Rasmussen M.D."/>
            <person name="Reed L.K."/>
            <person name="Reenan R."/>
            <person name="Reily A."/>
            <person name="Remington K.A."/>
            <person name="Rieger T.T."/>
            <person name="Ritchie M.G."/>
            <person name="Robin C."/>
            <person name="Rogers Y.H."/>
            <person name="Rohde C."/>
            <person name="Rozas J."/>
            <person name="Rubenfield M.J."/>
            <person name="Ruiz A."/>
            <person name="Russo S."/>
            <person name="Salzberg S.L."/>
            <person name="Sanchez-Gracia A."/>
            <person name="Saranga D.J."/>
            <person name="Sato H."/>
            <person name="Schaeffer S.W."/>
            <person name="Schatz M.C."/>
            <person name="Schlenke T."/>
            <person name="Schwartz R."/>
            <person name="Segarra C."/>
            <person name="Singh R.S."/>
            <person name="Sirot L."/>
            <person name="Sirota M."/>
            <person name="Sisneros N.B."/>
            <person name="Smith C.D."/>
            <person name="Smith T.F."/>
            <person name="Spieth J."/>
            <person name="Stage D.E."/>
            <person name="Stark A."/>
            <person name="Stephan W."/>
            <person name="Strausberg R.L."/>
            <person name="Strempel S."/>
            <person name="Sturgill D."/>
            <person name="Sutton G."/>
            <person name="Sutton G.G."/>
            <person name="Tao W."/>
            <person name="Teichmann S."/>
            <person name="Tobari Y.N."/>
            <person name="Tomimura Y."/>
            <person name="Tsolas J.M."/>
            <person name="Valente V.L."/>
            <person name="Venter E."/>
            <person name="Venter J.C."/>
            <person name="Vicario S."/>
            <person name="Vieira F.G."/>
            <person name="Vilella A.J."/>
            <person name="Villasante A."/>
            <person name="Walenz B."/>
            <person name="Wang J."/>
            <person name="Wasserman M."/>
            <person name="Watts T."/>
            <person name="Wilson D."/>
            <person name="Wilson R.K."/>
            <person name="Wing R.A."/>
            <person name="Wolfner M.F."/>
            <person name="Wong A."/>
            <person name="Wong G.K."/>
            <person name="Wu C.I."/>
            <person name="Wu G."/>
            <person name="Yamamoto D."/>
            <person name="Yang H.P."/>
            <person name="Yang S.P."/>
            <person name="Yorke J.A."/>
            <person name="Yoshida K."/>
            <person name="Zdobnov E."/>
            <person name="Zhang P."/>
            <person name="Zhang Y."/>
            <person name="Zimin A.V."/>
            <person name="Baldwin J."/>
            <person name="Abdouelleil A."/>
            <person name="Abdulkadir J."/>
            <person name="Abebe A."/>
            <person name="Abera B."/>
            <person name="Abreu J."/>
            <person name="Acer S.C."/>
            <person name="Aftuck L."/>
            <person name="Alexander A."/>
            <person name="An P."/>
            <person name="Anderson E."/>
            <person name="Anderson S."/>
            <person name="Arachi H."/>
            <person name="Azer M."/>
            <person name="Bachantsang P."/>
            <person name="Barry A."/>
            <person name="Bayul T."/>
            <person name="Berlin A."/>
            <person name="Bessette D."/>
            <person name="Bloom T."/>
            <person name="Blye J."/>
            <person name="Boguslavskiy L."/>
            <person name="Bonnet C."/>
            <person name="Boukhgalter B."/>
            <person name="Bourzgui I."/>
            <person name="Brown A."/>
            <person name="Cahill P."/>
            <person name="Channer S."/>
            <person name="Cheshatsang Y."/>
            <person name="Chuda L."/>
            <person name="Citroen M."/>
            <person name="Collymore A."/>
            <person name="Cooke P."/>
            <person name="Costello M."/>
            <person name="D'Aco K."/>
            <person name="Daza R."/>
            <person name="De Haan G."/>
            <person name="DeGray S."/>
            <person name="DeMaso C."/>
            <person name="Dhargay N."/>
            <person name="Dooley K."/>
            <person name="Dooley E."/>
            <person name="Doricent M."/>
            <person name="Dorje P."/>
            <person name="Dorjee K."/>
            <person name="Dupes A."/>
            <person name="Elong R."/>
            <person name="Falk J."/>
            <person name="Farina A."/>
            <person name="Faro S."/>
            <person name="Ferguson D."/>
            <person name="Fisher S."/>
            <person name="Foley C.D."/>
            <person name="Franke A."/>
            <person name="Friedrich D."/>
            <person name="Gadbois L."/>
            <person name="Gearin G."/>
            <person name="Gearin C.R."/>
            <person name="Giannoukos G."/>
            <person name="Goode T."/>
            <person name="Graham J."/>
            <person name="Grandbois E."/>
            <person name="Grewal S."/>
            <person name="Gyaltsen K."/>
            <person name="Hafez N."/>
            <person name="Hagos B."/>
            <person name="Hall J."/>
            <person name="Henson C."/>
            <person name="Hollinger A."/>
            <person name="Honan T."/>
            <person name="Huard M.D."/>
            <person name="Hughes L."/>
            <person name="Hurhula B."/>
            <person name="Husby M.E."/>
            <person name="Kamat A."/>
            <person name="Kanga B."/>
            <person name="Kashin S."/>
            <person name="Khazanovich D."/>
            <person name="Kisner P."/>
            <person name="Lance K."/>
            <person name="Lara M."/>
            <person name="Lee W."/>
            <person name="Lennon N."/>
            <person name="Letendre F."/>
            <person name="LeVine R."/>
            <person name="Lipovsky A."/>
            <person name="Liu X."/>
            <person name="Liu J."/>
            <person name="Liu S."/>
            <person name="Lokyitsang T."/>
            <person name="Lokyitsang Y."/>
            <person name="Lubonja R."/>
            <person name="Lui A."/>
            <person name="MacDonald P."/>
            <person name="Magnisalis V."/>
            <person name="Maru K."/>
            <person name="Matthews C."/>
            <person name="McCusker W."/>
            <person name="McDonough S."/>
            <person name="Mehta T."/>
            <person name="Meldrim J."/>
            <person name="Meneus L."/>
            <person name="Mihai O."/>
            <person name="Mihalev A."/>
            <person name="Mihova T."/>
            <person name="Mittelman R."/>
            <person name="Mlenga V."/>
            <person name="Montmayeur A."/>
            <person name="Mulrain L."/>
            <person name="Navidi A."/>
            <person name="Naylor J."/>
            <person name="Negash T."/>
            <person name="Nguyen T."/>
            <person name="Nguyen N."/>
            <person name="Nicol R."/>
            <person name="Norbu C."/>
            <person name="Norbu N."/>
            <person name="Novod N."/>
            <person name="O'Neill B."/>
            <person name="Osman S."/>
            <person name="Markiewicz E."/>
            <person name="Oyono O.L."/>
            <person name="Patti C."/>
            <person name="Phunkhang P."/>
            <person name="Pierre F."/>
            <person name="Priest M."/>
            <person name="Raghuraman S."/>
            <person name="Rege F."/>
            <person name="Reyes R."/>
            <person name="Rise C."/>
            <person name="Rogov P."/>
            <person name="Ross K."/>
            <person name="Ryan E."/>
            <person name="Settipalli S."/>
            <person name="Shea T."/>
            <person name="Sherpa N."/>
            <person name="Shi L."/>
            <person name="Shih D."/>
            <person name="Sparrow T."/>
            <person name="Spaulding J."/>
            <person name="Stalker J."/>
            <person name="Stange-Thomann N."/>
            <person name="Stavropoulos S."/>
            <person name="Stone C."/>
            <person name="Strader C."/>
            <person name="Tesfaye S."/>
            <person name="Thomson T."/>
            <person name="Thoulutsang Y."/>
            <person name="Thoulutsang D."/>
            <person name="Topham K."/>
            <person name="Topping I."/>
            <person name="Tsamla T."/>
            <person name="Vassiliev H."/>
            <person name="Vo A."/>
            <person name="Wangchuk T."/>
            <person name="Wangdi T."/>
            <person name="Weiand M."/>
            <person name="Wilkinson J."/>
            <person name="Wilson A."/>
            <person name="Yadav S."/>
            <person name="Young G."/>
            <person name="Yu Q."/>
            <person name="Zembek L."/>
            <person name="Zhong D."/>
            <person name="Zimmer A."/>
            <person name="Zwirko Z."/>
            <person name="Jaffe D.B."/>
            <person name="Alvarez P."/>
            <person name="Brockman W."/>
            <person name="Butler J."/>
            <person name="Chin C."/>
            <person name="Gnerre S."/>
            <person name="Grabherr M."/>
            <person name="Kleber M."/>
            <person name="Mauceli E."/>
            <person name="MacCallum I."/>
        </authorList>
    </citation>
    <scope>NUCLEOTIDE SEQUENCE [LARGE SCALE GENOMIC DNA]</scope>
    <source>
        <strain evidence="3">Rob3c / Tucson 14021-0248.25</strain>
    </source>
</reference>
<dbReference type="HOGENOM" id="CLU_2415624_0_0_1"/>
<accession>B4ICH2</accession>
<dbReference type="EMBL" id="CH480828">
    <property type="protein sequence ID" value="EDW45068.1"/>
    <property type="molecule type" value="Genomic_DNA"/>
</dbReference>
<evidence type="ECO:0000313" key="3">
    <source>
        <dbReference type="Proteomes" id="UP000001292"/>
    </source>
</evidence>
<evidence type="ECO:0000256" key="1">
    <source>
        <dbReference type="SAM" id="MobiDB-lite"/>
    </source>
</evidence>
<dbReference type="AlphaFoldDB" id="B4ICH2"/>
<organism evidence="3">
    <name type="scientific">Drosophila sechellia</name>
    <name type="common">Fruit fly</name>
    <dbReference type="NCBI Taxonomy" id="7238"/>
    <lineage>
        <taxon>Eukaryota</taxon>
        <taxon>Metazoa</taxon>
        <taxon>Ecdysozoa</taxon>
        <taxon>Arthropoda</taxon>
        <taxon>Hexapoda</taxon>
        <taxon>Insecta</taxon>
        <taxon>Pterygota</taxon>
        <taxon>Neoptera</taxon>
        <taxon>Endopterygota</taxon>
        <taxon>Diptera</taxon>
        <taxon>Brachycera</taxon>
        <taxon>Muscomorpha</taxon>
        <taxon>Ephydroidea</taxon>
        <taxon>Drosophilidae</taxon>
        <taxon>Drosophila</taxon>
        <taxon>Sophophora</taxon>
    </lineage>
</organism>
<keyword evidence="3" id="KW-1185">Reference proteome</keyword>
<dbReference type="Proteomes" id="UP000001292">
    <property type="component" value="Unassembled WGS sequence"/>
</dbReference>
<evidence type="ECO:0000313" key="2">
    <source>
        <dbReference type="EMBL" id="EDW45068.1"/>
    </source>
</evidence>
<name>B4ICH2_DROSE</name>
<feature type="compositionally biased region" description="Basic and acidic residues" evidence="1">
    <location>
        <begin position="53"/>
        <end position="70"/>
    </location>
</feature>
<gene>
    <name evidence="2" type="primary">Dsec\GM10292</name>
    <name evidence="2" type="ORF">Dsec_GM10292</name>
</gene>
<feature type="region of interest" description="Disordered" evidence="1">
    <location>
        <begin position="45"/>
        <end position="92"/>
    </location>
</feature>
<dbReference type="PROSITE" id="PS51257">
    <property type="entry name" value="PROKAR_LIPOPROTEIN"/>
    <property type="match status" value="1"/>
</dbReference>